<comment type="caution">
    <text evidence="2">The sequence shown here is derived from an EMBL/GenBank/DDBJ whole genome shotgun (WGS) entry which is preliminary data.</text>
</comment>
<feature type="transmembrane region" description="Helical" evidence="1">
    <location>
        <begin position="7"/>
        <end position="28"/>
    </location>
</feature>
<evidence type="ECO:0000313" key="3">
    <source>
        <dbReference type="Proteomes" id="UP000260644"/>
    </source>
</evidence>
<evidence type="ECO:0000256" key="1">
    <source>
        <dbReference type="SAM" id="Phobius"/>
    </source>
</evidence>
<dbReference type="EMBL" id="QPMM01000012">
    <property type="protein sequence ID" value="RFS19773.1"/>
    <property type="molecule type" value="Genomic_DNA"/>
</dbReference>
<dbReference type="RefSeq" id="WP_116977961.1">
    <property type="nucleotide sequence ID" value="NZ_QPMM01000012.1"/>
</dbReference>
<feature type="transmembrane region" description="Helical" evidence="1">
    <location>
        <begin position="134"/>
        <end position="155"/>
    </location>
</feature>
<keyword evidence="3" id="KW-1185">Reference proteome</keyword>
<sequence length="175" mass="19573">MQKKSYPLWAIICFISALFCAFMAYLFIETFFYMTLGPEEVSQKILEDRFSAVARQQSIMGSAIIIPGVLVALFSFIRAGIRMLGSGKKFFAFPSVTYGPAKLLASIFLTTIGTLLVCFSIAVIYKVYSDYEANAIRITLFVVLIGVGAVIVWLAQKWKKSLFKTEDVEFLGEII</sequence>
<evidence type="ECO:0000313" key="2">
    <source>
        <dbReference type="EMBL" id="RFS19773.1"/>
    </source>
</evidence>
<accession>A0A3E1Y528</accession>
<reference evidence="2 3" key="1">
    <citation type="submission" date="2018-07" db="EMBL/GenBank/DDBJ databases">
        <title>Chitinophaga K2CV101002-2 sp. nov., isolated from a monsoon evergreen broad-leaved forest soil.</title>
        <authorList>
            <person name="Lv Y."/>
        </authorList>
    </citation>
    <scope>NUCLEOTIDE SEQUENCE [LARGE SCALE GENOMIC DNA]</scope>
    <source>
        <strain evidence="2 3">GDMCC 1.1288</strain>
    </source>
</reference>
<keyword evidence="1" id="KW-1133">Transmembrane helix</keyword>
<feature type="transmembrane region" description="Helical" evidence="1">
    <location>
        <begin position="102"/>
        <end position="128"/>
    </location>
</feature>
<dbReference type="Proteomes" id="UP000260644">
    <property type="component" value="Unassembled WGS sequence"/>
</dbReference>
<organism evidence="2 3">
    <name type="scientific">Chitinophaga silvatica</name>
    <dbReference type="NCBI Taxonomy" id="2282649"/>
    <lineage>
        <taxon>Bacteria</taxon>
        <taxon>Pseudomonadati</taxon>
        <taxon>Bacteroidota</taxon>
        <taxon>Chitinophagia</taxon>
        <taxon>Chitinophagales</taxon>
        <taxon>Chitinophagaceae</taxon>
        <taxon>Chitinophaga</taxon>
    </lineage>
</organism>
<protein>
    <submittedName>
        <fullName evidence="2">Uncharacterized protein</fullName>
    </submittedName>
</protein>
<gene>
    <name evidence="2" type="ORF">DVR12_22005</name>
</gene>
<keyword evidence="1" id="KW-0812">Transmembrane</keyword>
<feature type="transmembrane region" description="Helical" evidence="1">
    <location>
        <begin position="59"/>
        <end position="81"/>
    </location>
</feature>
<dbReference type="AlphaFoldDB" id="A0A3E1Y528"/>
<name>A0A3E1Y528_9BACT</name>
<keyword evidence="1" id="KW-0472">Membrane</keyword>
<proteinExistence type="predicted"/>